<evidence type="ECO:0000313" key="2">
    <source>
        <dbReference type="WBParaSite" id="nRc.2.0.1.t00611-RA"/>
    </source>
</evidence>
<protein>
    <submittedName>
        <fullName evidence="2">Uncharacterized protein</fullName>
    </submittedName>
</protein>
<keyword evidence="1" id="KW-1185">Reference proteome</keyword>
<dbReference type="AlphaFoldDB" id="A0A915HH17"/>
<evidence type="ECO:0000313" key="1">
    <source>
        <dbReference type="Proteomes" id="UP000887565"/>
    </source>
</evidence>
<reference evidence="2" key="1">
    <citation type="submission" date="2022-11" db="UniProtKB">
        <authorList>
            <consortium name="WormBaseParasite"/>
        </authorList>
    </citation>
    <scope>IDENTIFICATION</scope>
</reference>
<proteinExistence type="predicted"/>
<dbReference type="Proteomes" id="UP000887565">
    <property type="component" value="Unplaced"/>
</dbReference>
<name>A0A915HH17_ROMCU</name>
<sequence>MDLADGQADVAGILKSLACCIPTDYSGAHNQCGRRYFFRRDDHINGGSQLIDSAHLEGGRGYGSGRVSMDSFRFDLDWQSTKDLSQFSFTESFVWDESLECRKWA</sequence>
<dbReference type="WBParaSite" id="nRc.2.0.1.t00611-RA">
    <property type="protein sequence ID" value="nRc.2.0.1.t00611-RA"/>
    <property type="gene ID" value="nRc.2.0.1.g00611"/>
</dbReference>
<organism evidence="1 2">
    <name type="scientific">Romanomermis culicivorax</name>
    <name type="common">Nematode worm</name>
    <dbReference type="NCBI Taxonomy" id="13658"/>
    <lineage>
        <taxon>Eukaryota</taxon>
        <taxon>Metazoa</taxon>
        <taxon>Ecdysozoa</taxon>
        <taxon>Nematoda</taxon>
        <taxon>Enoplea</taxon>
        <taxon>Dorylaimia</taxon>
        <taxon>Mermithida</taxon>
        <taxon>Mermithoidea</taxon>
        <taxon>Mermithidae</taxon>
        <taxon>Romanomermis</taxon>
    </lineage>
</organism>
<accession>A0A915HH17</accession>